<feature type="transmembrane region" description="Helical" evidence="7">
    <location>
        <begin position="203"/>
        <end position="220"/>
    </location>
</feature>
<feature type="transmembrane region" description="Helical" evidence="7">
    <location>
        <begin position="143"/>
        <end position="166"/>
    </location>
</feature>
<evidence type="ECO:0000256" key="3">
    <source>
        <dbReference type="ARBA" id="ARBA00022679"/>
    </source>
</evidence>
<feature type="binding site" evidence="9">
    <location>
        <position position="171"/>
    </location>
    <ligand>
        <name>Mg(2+)</name>
        <dbReference type="ChEBI" id="CHEBI:18420"/>
    </ligand>
</feature>
<proteinExistence type="inferred from homology"/>
<keyword evidence="7" id="KW-0133">Cell shape</keyword>
<gene>
    <name evidence="7" type="primary">mraY</name>
    <name evidence="10" type="ORF">FM115_02040</name>
</gene>
<evidence type="ECO:0000313" key="11">
    <source>
        <dbReference type="Proteomes" id="UP000195611"/>
    </source>
</evidence>
<keyword evidence="5 7" id="KW-1133">Transmembrane helix</keyword>
<evidence type="ECO:0000256" key="7">
    <source>
        <dbReference type="HAMAP-Rule" id="MF_00038"/>
    </source>
</evidence>
<name>A0A1R4IPE9_9LACT</name>
<dbReference type="GO" id="GO:0051301">
    <property type="term" value="P:cell division"/>
    <property type="evidence" value="ECO:0007669"/>
    <property type="project" value="UniProtKB-KW"/>
</dbReference>
<evidence type="ECO:0000256" key="9">
    <source>
        <dbReference type="PIRSR" id="PIRSR600715-1"/>
    </source>
</evidence>
<comment type="similarity">
    <text evidence="2 7">Belongs to the glycosyltransferase 4 family. MraY subfamily.</text>
</comment>
<dbReference type="InterPro" id="IPR018480">
    <property type="entry name" value="PNAcMuramoyl-5peptid_Trfase_CS"/>
</dbReference>
<keyword evidence="7" id="KW-0961">Cell wall biogenesis/degradation</keyword>
<reference evidence="10 11" key="1">
    <citation type="submission" date="2017-02" db="EMBL/GenBank/DDBJ databases">
        <authorList>
            <person name="Peterson S.W."/>
        </authorList>
    </citation>
    <scope>NUCLEOTIDE SEQUENCE [LARGE SCALE GENOMIC DNA]</scope>
    <source>
        <strain evidence="10 11">42ea</strain>
    </source>
</reference>
<dbReference type="EMBL" id="FUKW01000034">
    <property type="protein sequence ID" value="SJN21737.1"/>
    <property type="molecule type" value="Genomic_DNA"/>
</dbReference>
<dbReference type="NCBIfam" id="TIGR00445">
    <property type="entry name" value="mraY"/>
    <property type="match status" value="1"/>
</dbReference>
<dbReference type="Pfam" id="PF00953">
    <property type="entry name" value="Glycos_transf_4"/>
    <property type="match status" value="1"/>
</dbReference>
<keyword evidence="7" id="KW-0573">Peptidoglycan synthesis</keyword>
<dbReference type="PANTHER" id="PTHR22926:SF5">
    <property type="entry name" value="PHOSPHO-N-ACETYLMURAMOYL-PENTAPEPTIDE-TRANSFERASE HOMOLOG"/>
    <property type="match status" value="1"/>
</dbReference>
<keyword evidence="7" id="KW-0132">Cell division</keyword>
<dbReference type="Proteomes" id="UP000195611">
    <property type="component" value="Unassembled WGS sequence"/>
</dbReference>
<dbReference type="InterPro" id="IPR000715">
    <property type="entry name" value="Glycosyl_transferase_4"/>
</dbReference>
<feature type="transmembrane region" description="Helical" evidence="7">
    <location>
        <begin position="81"/>
        <end position="98"/>
    </location>
</feature>
<dbReference type="GO" id="GO:0009252">
    <property type="term" value="P:peptidoglycan biosynthetic process"/>
    <property type="evidence" value="ECO:0007669"/>
    <property type="project" value="UniProtKB-UniRule"/>
</dbReference>
<feature type="transmembrane region" description="Helical" evidence="7">
    <location>
        <begin position="254"/>
        <end position="275"/>
    </location>
</feature>
<dbReference type="Pfam" id="PF10555">
    <property type="entry name" value="MraY_sig1"/>
    <property type="match status" value="1"/>
</dbReference>
<feature type="binding site" evidence="9">
    <location>
        <position position="231"/>
    </location>
    <ligand>
        <name>Mg(2+)</name>
        <dbReference type="ChEBI" id="CHEBI:18420"/>
    </ligand>
</feature>
<evidence type="ECO:0000313" key="10">
    <source>
        <dbReference type="EMBL" id="SJN21737.1"/>
    </source>
</evidence>
<accession>A0A1R4IPE9</accession>
<dbReference type="InterPro" id="IPR003524">
    <property type="entry name" value="PNAcMuramoyl-5peptid_Trfase"/>
</dbReference>
<dbReference type="GO" id="GO:0008360">
    <property type="term" value="P:regulation of cell shape"/>
    <property type="evidence" value="ECO:0007669"/>
    <property type="project" value="UniProtKB-KW"/>
</dbReference>
<dbReference type="GO" id="GO:0008963">
    <property type="term" value="F:phospho-N-acetylmuramoyl-pentapeptide-transferase activity"/>
    <property type="evidence" value="ECO:0007669"/>
    <property type="project" value="UniProtKB-UniRule"/>
</dbReference>
<feature type="transmembrane region" description="Helical" evidence="7">
    <location>
        <begin position="227"/>
        <end position="248"/>
    </location>
</feature>
<sequence length="322" mass="35342">MLDLLRMVAPVLVSFIITIVSMPFVIQYFSKKQLGQVTREEGPTWHESKSGTPTMGGVSFIFASTITVFILSYFLNVFTTGILLLTFILILYGLIGFLDDYIKVIMKRNLGLTSLQKLIGQIIGGIVFFVGLMLLNFPTVLTVPALGSINLGWGYGLFLLFWLVGFSNATNLTDGIDGLMASTGMIAYLAYAIIASIQAQWDVMVFSLSVFGGLLGFFLFNKKPAKVFMGDVGSLALGAGLAGISILLNVEWTLIFIGIIFVCETASVMLQVGSFKLRGKRIFKMSPIHHHFEMVGWSEWKIVGIFSLIGFLMALVVLLILV</sequence>
<dbReference type="PROSITE" id="PS01348">
    <property type="entry name" value="MRAY_2"/>
    <property type="match status" value="1"/>
</dbReference>
<comment type="pathway">
    <text evidence="7">Cell wall biogenesis; peptidoglycan biosynthesis.</text>
</comment>
<evidence type="ECO:0000256" key="4">
    <source>
        <dbReference type="ARBA" id="ARBA00022692"/>
    </source>
</evidence>
<feature type="transmembrane region" description="Helical" evidence="7">
    <location>
        <begin position="178"/>
        <end position="197"/>
    </location>
</feature>
<dbReference type="RefSeq" id="WP_087057189.1">
    <property type="nucleotide sequence ID" value="NZ_FUKW01000034.1"/>
</dbReference>
<feature type="transmembrane region" description="Helical" evidence="7">
    <location>
        <begin position="302"/>
        <end position="321"/>
    </location>
</feature>
<feature type="transmembrane region" description="Helical" evidence="7">
    <location>
        <begin position="55"/>
        <end position="75"/>
    </location>
</feature>
<feature type="transmembrane region" description="Helical" evidence="7">
    <location>
        <begin position="118"/>
        <end position="137"/>
    </location>
</feature>
<comment type="function">
    <text evidence="7">Catalyzes the initial step of the lipid cycle reactions in the biosynthesis of the cell wall peptidoglycan: transfers peptidoglycan precursor phospho-MurNAc-pentapeptide from UDP-MurNAc-pentapeptide onto the lipid carrier undecaprenyl phosphate, yielding undecaprenyl-pyrophosphoryl-MurNAc-pentapeptide, known as lipid I.</text>
</comment>
<comment type="subcellular location">
    <subcellularLocation>
        <location evidence="7">Cell membrane</location>
        <topology evidence="7">Multi-pass membrane protein</topology>
    </subcellularLocation>
    <subcellularLocation>
        <location evidence="1">Membrane</location>
        <topology evidence="1">Multi-pass membrane protein</topology>
    </subcellularLocation>
</comment>
<dbReference type="CDD" id="cd06852">
    <property type="entry name" value="GT_MraY"/>
    <property type="match status" value="1"/>
</dbReference>
<dbReference type="EC" id="2.7.8.13" evidence="7 8"/>
<keyword evidence="7 9" id="KW-0479">Metal-binding</keyword>
<dbReference type="PROSITE" id="PS01347">
    <property type="entry name" value="MRAY_1"/>
    <property type="match status" value="1"/>
</dbReference>
<comment type="cofactor">
    <cofactor evidence="7 9">
        <name>Mg(2+)</name>
        <dbReference type="ChEBI" id="CHEBI:18420"/>
    </cofactor>
</comment>
<dbReference type="UniPathway" id="UPA00219"/>
<dbReference type="PANTHER" id="PTHR22926">
    <property type="entry name" value="PHOSPHO-N-ACETYLMURAMOYL-PENTAPEPTIDE-TRANSFERASE"/>
    <property type="match status" value="1"/>
</dbReference>
<dbReference type="HAMAP" id="MF_00038">
    <property type="entry name" value="MraY"/>
    <property type="match status" value="1"/>
</dbReference>
<evidence type="ECO:0000256" key="2">
    <source>
        <dbReference type="ARBA" id="ARBA00005583"/>
    </source>
</evidence>
<keyword evidence="6 7" id="KW-0472">Membrane</keyword>
<feature type="transmembrane region" description="Helical" evidence="7">
    <location>
        <begin position="6"/>
        <end position="29"/>
    </location>
</feature>
<keyword evidence="7" id="KW-1003">Cell membrane</keyword>
<evidence type="ECO:0000256" key="6">
    <source>
        <dbReference type="ARBA" id="ARBA00023136"/>
    </source>
</evidence>
<keyword evidence="7" id="KW-0131">Cell cycle</keyword>
<keyword evidence="3 7" id="KW-0808">Transferase</keyword>
<comment type="catalytic activity">
    <reaction evidence="7">
        <text>UDP-N-acetyl-alpha-D-muramoyl-L-alanyl-gamma-D-glutamyl-L-lysyl-D-alanyl-D-alanine + di-trans,octa-cis-undecaprenyl phosphate = Mur2Ac(oyl-L-Ala-gamma-D-Glu-L-Lys-D-Ala-D-Ala)-di-trans,octa-cis-undecaprenyl diphosphate + UMP</text>
        <dbReference type="Rhea" id="RHEA:21920"/>
        <dbReference type="ChEBI" id="CHEBI:57865"/>
        <dbReference type="ChEBI" id="CHEBI:60032"/>
        <dbReference type="ChEBI" id="CHEBI:60392"/>
        <dbReference type="ChEBI" id="CHEBI:70758"/>
        <dbReference type="EC" id="2.7.8.13"/>
    </reaction>
</comment>
<dbReference type="GO" id="GO:0046872">
    <property type="term" value="F:metal ion binding"/>
    <property type="evidence" value="ECO:0007669"/>
    <property type="project" value="UniProtKB-KW"/>
</dbReference>
<keyword evidence="7 9" id="KW-0460">Magnesium</keyword>
<dbReference type="AlphaFoldDB" id="A0A1R4IPE9"/>
<dbReference type="GO" id="GO:0071555">
    <property type="term" value="P:cell wall organization"/>
    <property type="evidence" value="ECO:0007669"/>
    <property type="project" value="UniProtKB-KW"/>
</dbReference>
<evidence type="ECO:0000256" key="1">
    <source>
        <dbReference type="ARBA" id="ARBA00004141"/>
    </source>
</evidence>
<protein>
    <recommendedName>
        <fullName evidence="7 8">Phospho-N-acetylmuramoyl-pentapeptide-transferase</fullName>
        <ecNumber evidence="7 8">2.7.8.13</ecNumber>
    </recommendedName>
    <alternativeName>
        <fullName evidence="7">UDP-MurNAc-pentapeptide phosphotransferase</fullName>
    </alternativeName>
</protein>
<dbReference type="GO" id="GO:0005886">
    <property type="term" value="C:plasma membrane"/>
    <property type="evidence" value="ECO:0007669"/>
    <property type="project" value="UniProtKB-SubCell"/>
</dbReference>
<evidence type="ECO:0000256" key="5">
    <source>
        <dbReference type="ARBA" id="ARBA00022989"/>
    </source>
</evidence>
<organism evidence="10 11">
    <name type="scientific">Marinilactibacillus psychrotolerans 42ea</name>
    <dbReference type="NCBI Taxonomy" id="1255609"/>
    <lineage>
        <taxon>Bacteria</taxon>
        <taxon>Bacillati</taxon>
        <taxon>Bacillota</taxon>
        <taxon>Bacilli</taxon>
        <taxon>Lactobacillales</taxon>
        <taxon>Carnobacteriaceae</taxon>
        <taxon>Marinilactibacillus</taxon>
    </lineage>
</organism>
<keyword evidence="4 7" id="KW-0812">Transmembrane</keyword>
<evidence type="ECO:0000256" key="8">
    <source>
        <dbReference type="NCBIfam" id="TIGR00445"/>
    </source>
</evidence>